<feature type="coiled-coil region" evidence="1">
    <location>
        <begin position="30"/>
        <end position="78"/>
    </location>
</feature>
<dbReference type="GO" id="GO:0007051">
    <property type="term" value="P:spindle organization"/>
    <property type="evidence" value="ECO:0007669"/>
    <property type="project" value="InterPro"/>
</dbReference>
<dbReference type="EMBL" id="JAOPHQ010001159">
    <property type="protein sequence ID" value="KAK0151846.1"/>
    <property type="molecule type" value="Genomic_DNA"/>
</dbReference>
<accession>A0AA47P5U2</accession>
<dbReference type="InterPro" id="IPR033373">
    <property type="entry name" value="SKAP"/>
</dbReference>
<reference evidence="2" key="1">
    <citation type="journal article" date="2023" name="Front. Mar. Sci.">
        <title>A new Merluccius polli reference genome to investigate the effects of global change in West African waters.</title>
        <authorList>
            <person name="Mateo J.L."/>
            <person name="Blanco-Fernandez C."/>
            <person name="Garcia-Vazquez E."/>
            <person name="Machado-Schiaffino G."/>
        </authorList>
    </citation>
    <scope>NUCLEOTIDE SEQUENCE</scope>
    <source>
        <strain evidence="2">C29</strain>
        <tissue evidence="2">Fin</tissue>
    </source>
</reference>
<organism evidence="2 3">
    <name type="scientific">Merluccius polli</name>
    <name type="common">Benguela hake</name>
    <name type="synonym">Merluccius cadenati</name>
    <dbReference type="NCBI Taxonomy" id="89951"/>
    <lineage>
        <taxon>Eukaryota</taxon>
        <taxon>Metazoa</taxon>
        <taxon>Chordata</taxon>
        <taxon>Craniata</taxon>
        <taxon>Vertebrata</taxon>
        <taxon>Euteleostomi</taxon>
        <taxon>Actinopterygii</taxon>
        <taxon>Neopterygii</taxon>
        <taxon>Teleostei</taxon>
        <taxon>Neoteleostei</taxon>
        <taxon>Acanthomorphata</taxon>
        <taxon>Zeiogadaria</taxon>
        <taxon>Gadariae</taxon>
        <taxon>Gadiformes</taxon>
        <taxon>Gadoidei</taxon>
        <taxon>Merlucciidae</taxon>
        <taxon>Merluccius</taxon>
    </lineage>
</organism>
<keyword evidence="1" id="KW-0175">Coiled coil</keyword>
<dbReference type="GO" id="GO:0000070">
    <property type="term" value="P:mitotic sister chromatid segregation"/>
    <property type="evidence" value="ECO:0007669"/>
    <property type="project" value="TreeGrafter"/>
</dbReference>
<dbReference type="AlphaFoldDB" id="A0AA47P5U2"/>
<evidence type="ECO:0000313" key="3">
    <source>
        <dbReference type="Proteomes" id="UP001174136"/>
    </source>
</evidence>
<evidence type="ECO:0000313" key="2">
    <source>
        <dbReference type="EMBL" id="KAK0151846.1"/>
    </source>
</evidence>
<proteinExistence type="predicted"/>
<protein>
    <submittedName>
        <fullName evidence="2">Uncharacterized protein</fullName>
    </submittedName>
</protein>
<dbReference type="PANTHER" id="PTHR31940">
    <property type="entry name" value="SMALL KINETOCHORE-ASSOCIATED PROTEIN"/>
    <property type="match status" value="1"/>
</dbReference>
<sequence>MAYGNINIFSFKDSSSLCSDCRPPTRYGQQAELKDQNQLLLASNEELQSNLTESQQRVTAQELQFNDLKNENADIQKRLKECHVLLVAAKIDPVSPRPPTRYGQQAELKDQNQLLLASNEELQSNLTESQQRVTAQELQFNNLKKENADIQKRLKECHVLLVAAKIDPGDAIAQPCENQGKEVMNISRDLLKELRDFTDISSQQLEQLKAFQTAIADLTREGEHVMQERECFSLEVLEMEKALEEAEQLLI</sequence>
<dbReference type="GO" id="GO:0072686">
    <property type="term" value="C:mitotic spindle"/>
    <property type="evidence" value="ECO:0007669"/>
    <property type="project" value="TreeGrafter"/>
</dbReference>
<dbReference type="GO" id="GO:0034451">
    <property type="term" value="C:centriolar satellite"/>
    <property type="evidence" value="ECO:0007669"/>
    <property type="project" value="TreeGrafter"/>
</dbReference>
<name>A0AA47P5U2_MERPO</name>
<evidence type="ECO:0000256" key="1">
    <source>
        <dbReference type="SAM" id="Coils"/>
    </source>
</evidence>
<gene>
    <name evidence="2" type="ORF">N1851_006792</name>
</gene>
<dbReference type="GO" id="GO:0035371">
    <property type="term" value="C:microtubule plus-end"/>
    <property type="evidence" value="ECO:0007669"/>
    <property type="project" value="TreeGrafter"/>
</dbReference>
<dbReference type="GO" id="GO:0000776">
    <property type="term" value="C:kinetochore"/>
    <property type="evidence" value="ECO:0007669"/>
    <property type="project" value="InterPro"/>
</dbReference>
<dbReference type="PANTHER" id="PTHR31940:SF2">
    <property type="entry name" value="SMALL KINETOCHORE-ASSOCIATED PROTEIN"/>
    <property type="match status" value="1"/>
</dbReference>
<dbReference type="GO" id="GO:0051988">
    <property type="term" value="P:regulation of attachment of spindle microtubules to kinetochore"/>
    <property type="evidence" value="ECO:0007669"/>
    <property type="project" value="InterPro"/>
</dbReference>
<feature type="coiled-coil region" evidence="1">
    <location>
        <begin position="105"/>
        <end position="153"/>
    </location>
</feature>
<dbReference type="Proteomes" id="UP001174136">
    <property type="component" value="Unassembled WGS sequence"/>
</dbReference>
<keyword evidence="3" id="KW-1185">Reference proteome</keyword>
<comment type="caution">
    <text evidence="2">The sequence shown here is derived from an EMBL/GenBank/DDBJ whole genome shotgun (WGS) entry which is preliminary data.</text>
</comment>